<gene>
    <name evidence="4" type="ORF">FOMMEDRAFT_164207</name>
</gene>
<feature type="region of interest" description="Disordered" evidence="2">
    <location>
        <begin position="179"/>
        <end position="260"/>
    </location>
</feature>
<feature type="compositionally biased region" description="Polar residues" evidence="2">
    <location>
        <begin position="228"/>
        <end position="237"/>
    </location>
</feature>
<feature type="region of interest" description="Disordered" evidence="2">
    <location>
        <begin position="400"/>
        <end position="434"/>
    </location>
</feature>
<name>R7SEY4_FOMME</name>
<feature type="domain" description="SWIM-type" evidence="3">
    <location>
        <begin position="72"/>
        <end position="103"/>
    </location>
</feature>
<dbReference type="PROSITE" id="PS50966">
    <property type="entry name" value="ZF_SWIM"/>
    <property type="match status" value="1"/>
</dbReference>
<feature type="compositionally biased region" description="Low complexity" evidence="2">
    <location>
        <begin position="247"/>
        <end position="256"/>
    </location>
</feature>
<dbReference type="KEGG" id="fme:FOMMEDRAFT_164207"/>
<evidence type="ECO:0000259" key="3">
    <source>
        <dbReference type="PROSITE" id="PS50966"/>
    </source>
</evidence>
<dbReference type="OrthoDB" id="3265053at2759"/>
<dbReference type="EMBL" id="JH719357">
    <property type="protein sequence ID" value="EJC97271.1"/>
    <property type="molecule type" value="Genomic_DNA"/>
</dbReference>
<keyword evidence="1" id="KW-0863">Zinc-finger</keyword>
<dbReference type="GO" id="GO:0008270">
    <property type="term" value="F:zinc ion binding"/>
    <property type="evidence" value="ECO:0007669"/>
    <property type="project" value="UniProtKB-KW"/>
</dbReference>
<keyword evidence="1" id="KW-0479">Metal-binding</keyword>
<keyword evidence="5" id="KW-1185">Reference proteome</keyword>
<evidence type="ECO:0000313" key="4">
    <source>
        <dbReference type="EMBL" id="EJC97271.1"/>
    </source>
</evidence>
<evidence type="ECO:0000313" key="5">
    <source>
        <dbReference type="Proteomes" id="UP000053630"/>
    </source>
</evidence>
<dbReference type="GeneID" id="18676105"/>
<organism evidence="4 5">
    <name type="scientific">Fomitiporia mediterranea (strain MF3/22)</name>
    <name type="common">Grapevine white-rot fungus</name>
    <dbReference type="NCBI Taxonomy" id="694068"/>
    <lineage>
        <taxon>Eukaryota</taxon>
        <taxon>Fungi</taxon>
        <taxon>Dikarya</taxon>
        <taxon>Basidiomycota</taxon>
        <taxon>Agaricomycotina</taxon>
        <taxon>Agaricomycetes</taxon>
        <taxon>Hymenochaetales</taxon>
        <taxon>Hymenochaetaceae</taxon>
        <taxon>Fomitiporia</taxon>
    </lineage>
</organism>
<dbReference type="AlphaFoldDB" id="R7SEY4"/>
<keyword evidence="1" id="KW-0862">Zinc</keyword>
<reference evidence="5" key="1">
    <citation type="journal article" date="2012" name="Science">
        <title>The Paleozoic origin of enzymatic lignin decomposition reconstructed from 31 fungal genomes.</title>
        <authorList>
            <person name="Floudas D."/>
            <person name="Binder M."/>
            <person name="Riley R."/>
            <person name="Barry K."/>
            <person name="Blanchette R.A."/>
            <person name="Henrissat B."/>
            <person name="Martinez A.T."/>
            <person name="Otillar R."/>
            <person name="Spatafora J.W."/>
            <person name="Yadav J.S."/>
            <person name="Aerts A."/>
            <person name="Benoit I."/>
            <person name="Boyd A."/>
            <person name="Carlson A."/>
            <person name="Copeland A."/>
            <person name="Coutinho P.M."/>
            <person name="de Vries R.P."/>
            <person name="Ferreira P."/>
            <person name="Findley K."/>
            <person name="Foster B."/>
            <person name="Gaskell J."/>
            <person name="Glotzer D."/>
            <person name="Gorecki P."/>
            <person name="Heitman J."/>
            <person name="Hesse C."/>
            <person name="Hori C."/>
            <person name="Igarashi K."/>
            <person name="Jurgens J.A."/>
            <person name="Kallen N."/>
            <person name="Kersten P."/>
            <person name="Kohler A."/>
            <person name="Kuees U."/>
            <person name="Kumar T.K.A."/>
            <person name="Kuo A."/>
            <person name="LaButti K."/>
            <person name="Larrondo L.F."/>
            <person name="Lindquist E."/>
            <person name="Ling A."/>
            <person name="Lombard V."/>
            <person name="Lucas S."/>
            <person name="Lundell T."/>
            <person name="Martin R."/>
            <person name="McLaughlin D.J."/>
            <person name="Morgenstern I."/>
            <person name="Morin E."/>
            <person name="Murat C."/>
            <person name="Nagy L.G."/>
            <person name="Nolan M."/>
            <person name="Ohm R.A."/>
            <person name="Patyshakuliyeva A."/>
            <person name="Rokas A."/>
            <person name="Ruiz-Duenas F.J."/>
            <person name="Sabat G."/>
            <person name="Salamov A."/>
            <person name="Samejima M."/>
            <person name="Schmutz J."/>
            <person name="Slot J.C."/>
            <person name="St John F."/>
            <person name="Stenlid J."/>
            <person name="Sun H."/>
            <person name="Sun S."/>
            <person name="Syed K."/>
            <person name="Tsang A."/>
            <person name="Wiebenga A."/>
            <person name="Young D."/>
            <person name="Pisabarro A."/>
            <person name="Eastwood D.C."/>
            <person name="Martin F."/>
            <person name="Cullen D."/>
            <person name="Grigoriev I.V."/>
            <person name="Hibbett D.S."/>
        </authorList>
    </citation>
    <scope>NUCLEOTIDE SEQUENCE [LARGE SCALE GENOMIC DNA]</scope>
    <source>
        <strain evidence="5">MF3/22</strain>
    </source>
</reference>
<evidence type="ECO:0000256" key="2">
    <source>
        <dbReference type="SAM" id="MobiDB-lite"/>
    </source>
</evidence>
<protein>
    <recommendedName>
        <fullName evidence="3">SWIM-type domain-containing protein</fullName>
    </recommendedName>
</protein>
<feature type="compositionally biased region" description="Polar residues" evidence="2">
    <location>
        <begin position="421"/>
        <end position="434"/>
    </location>
</feature>
<dbReference type="RefSeq" id="XP_007272466.1">
    <property type="nucleotide sequence ID" value="XM_007272404.1"/>
</dbReference>
<proteinExistence type="predicted"/>
<accession>R7SEY4</accession>
<evidence type="ECO:0000256" key="1">
    <source>
        <dbReference type="PROSITE-ProRule" id="PRU00325"/>
    </source>
</evidence>
<feature type="compositionally biased region" description="Polar residues" evidence="2">
    <location>
        <begin position="400"/>
        <end position="414"/>
    </location>
</feature>
<dbReference type="Proteomes" id="UP000053630">
    <property type="component" value="Unassembled WGS sequence"/>
</dbReference>
<sequence>MDSLIYTLIEITVPYYKSKHARRDLGLEGDDLEEKKRQDIEKRALLIEKSLIKHIEAQMYSVQSSSKPETFYEVDLDAFSCTCIEFPLICFCKHICAVQRLFPEEISPSDLTVLSPAPRARNDSLPVEESSYICREAPAHILSRIAHSAASLRAVILASGRSIDVEKLLEADNLIKNLLTGSGGTEMPPSIDVPPNKRTHTDFREAFGSQLPPKKTRPKRKYLDPYSAGTQSGTKAQSDAKKRKPLSSVPSSQSTSEQAQPMYHSLAAYPSAQQNTPFVGLPLQNVPGRQEELKVDHTIQPCQQFVNSGQNLTGPFIPVQANAPVRAGHSDIMHYRQQIRGTNTFQPPMQMQAQPASTLLPSPTNFACKDVSNPSGHQSPLSLGTTQQTYDTVAQVASTSLPSPTNFVHNSAPNPSEHHNALSSDTSQQTNDTA</sequence>
<dbReference type="InterPro" id="IPR007527">
    <property type="entry name" value="Znf_SWIM"/>
</dbReference>